<keyword evidence="9" id="KW-0413">Isomerase</keyword>
<evidence type="ECO:0000256" key="1">
    <source>
        <dbReference type="ARBA" id="ARBA00008428"/>
    </source>
</evidence>
<keyword evidence="7 12" id="KW-0067">ATP-binding</keyword>
<keyword evidence="5 12" id="KW-0378">Hydrolase</keyword>
<evidence type="ECO:0000259" key="14">
    <source>
        <dbReference type="PROSITE" id="PS51199"/>
    </source>
</evidence>
<keyword evidence="8 12" id="KW-0238">DNA-binding</keyword>
<evidence type="ECO:0000256" key="13">
    <source>
        <dbReference type="SAM" id="MobiDB-lite"/>
    </source>
</evidence>
<comment type="function">
    <text evidence="12">The main replicative DNA helicase, it participates in initiation and elongation during chromosome replication. Travels ahead of the DNA replisome, separating dsDNA into templates for DNA synthesis. A processive ATP-dependent 5'-3' DNA helicase it has DNA-dependent ATPase activity.</text>
</comment>
<dbReference type="SUPFAM" id="SSF48024">
    <property type="entry name" value="N-terminal domain of DnaB helicase"/>
    <property type="match status" value="1"/>
</dbReference>
<dbReference type="InterPro" id="IPR016136">
    <property type="entry name" value="DNA_helicase_N/primase_C"/>
</dbReference>
<keyword evidence="16" id="KW-1185">Reference proteome</keyword>
<evidence type="ECO:0000256" key="2">
    <source>
        <dbReference type="ARBA" id="ARBA00022515"/>
    </source>
</evidence>
<evidence type="ECO:0000256" key="8">
    <source>
        <dbReference type="ARBA" id="ARBA00023125"/>
    </source>
</evidence>
<keyword evidence="2 12" id="KW-0639">Primosome</keyword>
<evidence type="ECO:0000256" key="12">
    <source>
        <dbReference type="RuleBase" id="RU362085"/>
    </source>
</evidence>
<dbReference type="Gene3D" id="1.10.860.10">
    <property type="entry name" value="DNAb Helicase, Chain A"/>
    <property type="match status" value="1"/>
</dbReference>
<evidence type="ECO:0000256" key="10">
    <source>
        <dbReference type="ARBA" id="ARBA00048954"/>
    </source>
</evidence>
<dbReference type="PANTHER" id="PTHR30153:SF2">
    <property type="entry name" value="REPLICATIVE DNA HELICASE"/>
    <property type="match status" value="1"/>
</dbReference>
<evidence type="ECO:0000256" key="6">
    <source>
        <dbReference type="ARBA" id="ARBA00022806"/>
    </source>
</evidence>
<comment type="similarity">
    <text evidence="1 12">Belongs to the helicase family. DnaB subfamily.</text>
</comment>
<evidence type="ECO:0000256" key="5">
    <source>
        <dbReference type="ARBA" id="ARBA00022801"/>
    </source>
</evidence>
<dbReference type="NCBIfam" id="TIGR00665">
    <property type="entry name" value="DnaB"/>
    <property type="match status" value="1"/>
</dbReference>
<dbReference type="Pfam" id="PF03796">
    <property type="entry name" value="DnaB_C"/>
    <property type="match status" value="1"/>
</dbReference>
<dbReference type="SMART" id="SM00382">
    <property type="entry name" value="AAA"/>
    <property type="match status" value="1"/>
</dbReference>
<keyword evidence="6 12" id="KW-0347">Helicase</keyword>
<dbReference type="CDD" id="cd00984">
    <property type="entry name" value="DnaB_C"/>
    <property type="match status" value="1"/>
</dbReference>
<keyword evidence="4 12" id="KW-0547">Nucleotide-binding</keyword>
<accession>A0ABV8FP30</accession>
<dbReference type="GO" id="GO:0003678">
    <property type="term" value="F:DNA helicase activity"/>
    <property type="evidence" value="ECO:0007669"/>
    <property type="project" value="UniProtKB-EC"/>
</dbReference>
<evidence type="ECO:0000256" key="11">
    <source>
        <dbReference type="NCBIfam" id="TIGR00665"/>
    </source>
</evidence>
<dbReference type="Proteomes" id="UP001595847">
    <property type="component" value="Unassembled WGS sequence"/>
</dbReference>
<dbReference type="SUPFAM" id="SSF52540">
    <property type="entry name" value="P-loop containing nucleoside triphosphate hydrolases"/>
    <property type="match status" value="1"/>
</dbReference>
<dbReference type="InterPro" id="IPR007693">
    <property type="entry name" value="DNA_helicase_DnaB-like_N"/>
</dbReference>
<dbReference type="InterPro" id="IPR027417">
    <property type="entry name" value="P-loop_NTPase"/>
</dbReference>
<dbReference type="EMBL" id="JBHSBH010000012">
    <property type="protein sequence ID" value="MFC3997899.1"/>
    <property type="molecule type" value="Genomic_DNA"/>
</dbReference>
<evidence type="ECO:0000256" key="4">
    <source>
        <dbReference type="ARBA" id="ARBA00022741"/>
    </source>
</evidence>
<dbReference type="InterPro" id="IPR036185">
    <property type="entry name" value="DNA_heli_DnaB-like_N_sf"/>
</dbReference>
<evidence type="ECO:0000313" key="16">
    <source>
        <dbReference type="Proteomes" id="UP001595847"/>
    </source>
</evidence>
<dbReference type="GO" id="GO:0016787">
    <property type="term" value="F:hydrolase activity"/>
    <property type="evidence" value="ECO:0007669"/>
    <property type="project" value="UniProtKB-KW"/>
</dbReference>
<keyword evidence="3 12" id="KW-0235">DNA replication</keyword>
<gene>
    <name evidence="15" type="primary">dnaB</name>
    <name evidence="15" type="ORF">ACFOVU_18335</name>
</gene>
<dbReference type="PROSITE" id="PS51199">
    <property type="entry name" value="SF4_HELICASE"/>
    <property type="match status" value="1"/>
</dbReference>
<dbReference type="NCBIfam" id="NF004384">
    <property type="entry name" value="PRK05748.1"/>
    <property type="match status" value="1"/>
</dbReference>
<comment type="catalytic activity">
    <reaction evidence="10 12">
        <text>ATP + H2O = ADP + phosphate + H(+)</text>
        <dbReference type="Rhea" id="RHEA:13065"/>
        <dbReference type="ChEBI" id="CHEBI:15377"/>
        <dbReference type="ChEBI" id="CHEBI:15378"/>
        <dbReference type="ChEBI" id="CHEBI:30616"/>
        <dbReference type="ChEBI" id="CHEBI:43474"/>
        <dbReference type="ChEBI" id="CHEBI:456216"/>
        <dbReference type="EC" id="5.6.2.3"/>
    </reaction>
</comment>
<dbReference type="RefSeq" id="WP_378535271.1">
    <property type="nucleotide sequence ID" value="NZ_JBHSBH010000012.1"/>
</dbReference>
<evidence type="ECO:0000256" key="7">
    <source>
        <dbReference type="ARBA" id="ARBA00022840"/>
    </source>
</evidence>
<feature type="compositionally biased region" description="Basic and acidic residues" evidence="13">
    <location>
        <begin position="373"/>
        <end position="389"/>
    </location>
</feature>
<dbReference type="Gene3D" id="3.40.50.300">
    <property type="entry name" value="P-loop containing nucleotide triphosphate hydrolases"/>
    <property type="match status" value="1"/>
</dbReference>
<organism evidence="15 16">
    <name type="scientific">Nocardiopsis sediminis</name>
    <dbReference type="NCBI Taxonomy" id="1778267"/>
    <lineage>
        <taxon>Bacteria</taxon>
        <taxon>Bacillati</taxon>
        <taxon>Actinomycetota</taxon>
        <taxon>Actinomycetes</taxon>
        <taxon>Streptosporangiales</taxon>
        <taxon>Nocardiopsidaceae</taxon>
        <taxon>Nocardiopsis</taxon>
    </lineage>
</organism>
<dbReference type="Pfam" id="PF00772">
    <property type="entry name" value="DnaB"/>
    <property type="match status" value="1"/>
</dbReference>
<proteinExistence type="inferred from homology"/>
<dbReference type="InterPro" id="IPR007694">
    <property type="entry name" value="DNA_helicase_DnaB-like_C"/>
</dbReference>
<dbReference type="InterPro" id="IPR003593">
    <property type="entry name" value="AAA+_ATPase"/>
</dbReference>
<reference evidence="16" key="1">
    <citation type="journal article" date="2019" name="Int. J. Syst. Evol. Microbiol.">
        <title>The Global Catalogue of Microorganisms (GCM) 10K type strain sequencing project: providing services to taxonomists for standard genome sequencing and annotation.</title>
        <authorList>
            <consortium name="The Broad Institute Genomics Platform"/>
            <consortium name="The Broad Institute Genome Sequencing Center for Infectious Disease"/>
            <person name="Wu L."/>
            <person name="Ma J."/>
        </authorList>
    </citation>
    <scope>NUCLEOTIDE SEQUENCE [LARGE SCALE GENOMIC DNA]</scope>
    <source>
        <strain evidence="16">TBRC 1826</strain>
    </source>
</reference>
<protein>
    <recommendedName>
        <fullName evidence="11 12">Replicative DNA helicase</fullName>
        <ecNumber evidence="11 12">5.6.2.3</ecNumber>
    </recommendedName>
</protein>
<dbReference type="InterPro" id="IPR007692">
    <property type="entry name" value="DNA_helicase_DnaB"/>
</dbReference>
<feature type="region of interest" description="Disordered" evidence="13">
    <location>
        <begin position="370"/>
        <end position="389"/>
    </location>
</feature>
<dbReference type="PANTHER" id="PTHR30153">
    <property type="entry name" value="REPLICATIVE DNA HELICASE DNAB"/>
    <property type="match status" value="1"/>
</dbReference>
<feature type="domain" description="SF4 helicase" evidence="14">
    <location>
        <begin position="186"/>
        <end position="450"/>
    </location>
</feature>
<comment type="caution">
    <text evidence="15">The sequence shown here is derived from an EMBL/GenBank/DDBJ whole genome shotgun (WGS) entry which is preliminary data.</text>
</comment>
<name>A0ABV8FP30_9ACTN</name>
<sequence>MSVVDHPPEERGFERTPPHDIMAEQSVLGGMLLSKEAITQVVEIVRSADFYRPAHQIIFDAVVDLFSRGEPVDAISINAELTKRGEITRVGGAPYLHTLTEAIPTAANAGYYARIVSDRAVLRRLVEVGTRIAQIGYAGDGEVDDLVDHAQAEIYKVAEKRTGEDYLPLSDIMPGALDEIEAISAHDGSMTGVPTGFTDFDQLSNGLHAGQMIIIAARPAVGKSTLALDFARAASIKHQLTSVFFSLEMGRNEIVMRLLSAEARVPLHTMRSGLMTDDDWARLARRMGEVAGAPLFIDDSPNMSMMEIRAKCRRLKQQHDLKLVIVDYLQLMSSPGRVESRQQEVSEMSRSLKLLAKELEVPVIALSQLNRGPEQRTDKKPQVSDLRESGSIEQDADMVILLYREDVHEKESPRAGEADLIVAKHRNGPTATVTVAFQGHYSRFVDMAPG</sequence>
<evidence type="ECO:0000256" key="9">
    <source>
        <dbReference type="ARBA" id="ARBA00023235"/>
    </source>
</evidence>
<evidence type="ECO:0000256" key="3">
    <source>
        <dbReference type="ARBA" id="ARBA00022705"/>
    </source>
</evidence>
<evidence type="ECO:0000313" key="15">
    <source>
        <dbReference type="EMBL" id="MFC3997899.1"/>
    </source>
</evidence>
<dbReference type="EC" id="5.6.2.3" evidence="11 12"/>